<feature type="compositionally biased region" description="Polar residues" evidence="4">
    <location>
        <begin position="2472"/>
        <end position="2496"/>
    </location>
</feature>
<dbReference type="PROSITE" id="PS00973">
    <property type="entry name" value="USP_2"/>
    <property type="match status" value="1"/>
</dbReference>
<dbReference type="InterPro" id="IPR001394">
    <property type="entry name" value="Peptidase_C19_UCH"/>
</dbReference>
<feature type="compositionally biased region" description="Polar residues" evidence="4">
    <location>
        <begin position="2371"/>
        <end position="2383"/>
    </location>
</feature>
<dbReference type="Proteomes" id="UP000008909">
    <property type="component" value="Unassembled WGS sequence"/>
</dbReference>
<proteinExistence type="predicted"/>
<dbReference type="GO" id="GO:0005634">
    <property type="term" value="C:nucleus"/>
    <property type="evidence" value="ECO:0007669"/>
    <property type="project" value="TreeGrafter"/>
</dbReference>
<evidence type="ECO:0000256" key="2">
    <source>
        <dbReference type="ARBA" id="ARBA00022786"/>
    </source>
</evidence>
<dbReference type="Gene3D" id="3.90.70.10">
    <property type="entry name" value="Cysteine proteinases"/>
    <property type="match status" value="1"/>
</dbReference>
<evidence type="ECO:0000313" key="7">
    <source>
        <dbReference type="Proteomes" id="UP000008909"/>
    </source>
</evidence>
<feature type="region of interest" description="Disordered" evidence="4">
    <location>
        <begin position="3255"/>
        <end position="3308"/>
    </location>
</feature>
<dbReference type="Pfam" id="PF25010">
    <property type="entry name" value="ARM_UBP24_USP9X-Y"/>
    <property type="match status" value="2"/>
</dbReference>
<dbReference type="Pfam" id="PF00443">
    <property type="entry name" value="UCH"/>
    <property type="match status" value="1"/>
</dbReference>
<protein>
    <submittedName>
        <fullName evidence="6">Ubiquitin carboxyl-terminal hydrolase 24</fullName>
    </submittedName>
</protein>
<dbReference type="GO" id="GO:0004843">
    <property type="term" value="F:cysteine-type deubiquitinase activity"/>
    <property type="evidence" value="ECO:0007669"/>
    <property type="project" value="InterPro"/>
</dbReference>
<keyword evidence="7" id="KW-1185">Reference proteome</keyword>
<feature type="compositionally biased region" description="Basic and acidic residues" evidence="4">
    <location>
        <begin position="2438"/>
        <end position="2451"/>
    </location>
</feature>
<feature type="compositionally biased region" description="Polar residues" evidence="4">
    <location>
        <begin position="1368"/>
        <end position="1381"/>
    </location>
</feature>
<dbReference type="GO" id="GO:0006508">
    <property type="term" value="P:proteolysis"/>
    <property type="evidence" value="ECO:0007669"/>
    <property type="project" value="UniProtKB-KW"/>
</dbReference>
<evidence type="ECO:0000256" key="3">
    <source>
        <dbReference type="ARBA" id="ARBA00022801"/>
    </source>
</evidence>
<organism evidence="6 7">
    <name type="scientific">Clonorchis sinensis</name>
    <name type="common">Chinese liver fluke</name>
    <dbReference type="NCBI Taxonomy" id="79923"/>
    <lineage>
        <taxon>Eukaryota</taxon>
        <taxon>Metazoa</taxon>
        <taxon>Spiralia</taxon>
        <taxon>Lophotrochozoa</taxon>
        <taxon>Platyhelminthes</taxon>
        <taxon>Trematoda</taxon>
        <taxon>Digenea</taxon>
        <taxon>Opisthorchiida</taxon>
        <taxon>Opisthorchiata</taxon>
        <taxon>Opisthorchiidae</taxon>
        <taxon>Clonorchis</taxon>
    </lineage>
</organism>
<dbReference type="InterPro" id="IPR028889">
    <property type="entry name" value="USP"/>
</dbReference>
<dbReference type="InterPro" id="IPR018200">
    <property type="entry name" value="USP_CS"/>
</dbReference>
<dbReference type="InterPro" id="IPR038765">
    <property type="entry name" value="Papain-like_cys_pep_sf"/>
</dbReference>
<sequence length="3308" mass="369321">MRRTLEGLQNPGVQTACDENLVYMEYSDDTVLVYKKKAQPEYATAASEPQISDVDTQPGPPEIDHTYISGHDLSVEFSPAEFSHLQSRVYVDQWDIPCLRSQALGKCILGAIHELRADGLRSLESNPDCRQFILVCLTDCVTKLTTSQAVFNWDRETLEGVHNMLELAVRLICEYLAAFKRMVLEENKPGKTSLTEDSAIPDPRRSTQKSPKCTAQFAWELLRLLALIFDCEINYHQLCRDRSTNTGTYSDAFNDWTIIIEEKLEHASVFAEILPSPRNFYLVNLINCFGVFDGFRLLHWLGTQRWITSKDSRIFDLVTCLRVLTYRLSDLGIAHCLLPFLSLNDSTDAYQSPFEPDWETFPQALPESPPEYLTTSFAINKVDKLHCTLLLSALSPPHGSAGVSFNGRMLALRNLVEQVEAAKGAGDLDSHSGGERSGLRPRPVHQYSSATLLATENAVFLLRRARRRAIRFEYLMTWFREKEVILKSMHNLDNTAYMTTLGQLFRLLGERITSADLTTVWHRTTTQPGAAVDNILNLLTDVASTRFIKPQFDHLFYLVEASWLNLNREACCQLGLDKQGQAAARSLVSASNEPSHVRHGRARLLNLVGRIGIATRDAWKVDSCADLLWDLAHGTYSRTDNIASKDDAASFTAGQPKSERRSAESNGQSLTDAARKYKHPEPIEAALAQQIVVLRDFRCSGNDQRLRSMHWLLAAVEHISMGSLTYFMLAYVKSLLELILKNFVGRAKRDNLSELIRTHDLINQVVISLLRYEQWAFQSHGDLLNADSLDELGFRHSDVIKRHFELLHYLLRNAELSLSTDRARSLWECLIGHPRAASFDREQCFTWFTASLNFLEPETQTMLFTKLALKSNTVLFRSFAGFECFKALFEKVNLHEGRMKLTNKVWHVEKPDLIGLDFLWDLYLALPSLDASLDGIHINPPAGGSNLRNANPTGLTGTTATTSVATTPGQLQPVEQNMISSSAVPTTGPLTPMEQNAVKLARQLLLDVHWGQLSPRLRRDPEACYRRFFDACRRRLEANSAVGRDVASKRGVHSALAETGQLLAALIVGPGPANRAKHCSKTAARLALRRLLGLVYAYIQTVEDEMLGARTQYPSWLPHGVTFRGWEMHLPLQVETLRPGQTTPVTVGLAGPGTASNPGFSPLDSSSVLAKQSGTVRPVSLLVHSNEMLGSVRERANLVATAILFANRSGPDCGIGEMTQETSNWKASALYIGPVLVSQDAPSSRSSLTSGSAQSQAADSTGSSADNRNGGTTERRCSKCIIETVVNRKAVGELGFQNGRLLTVRLITGLDGRAGSRAGRLSAGPVGASSLTLSFCSSGPSGVSLSAANASESDLIAHATAALNRADANTSANRPINSATDMPSLYGSAPKKQAHAQEEGLSQSHTSPRNSTQLLRVISLVSLSSVHSAGHRVNFGLVVNVPPAEFLEPLVQLLLRQVPSGNQETANFFPVGSPNSTRIPLAAQMQSTYFANLAWWRREVRHHCLQLISFLLNPQGSQNLCESKINQSSDSEGCTTYPLRHLLTPLVVTDLLKALLETAINSAGVVETLPVSRTSLESRGFRKHQTILPSYQPQKDSRAGVAGIIEVSGQNGRTLLFQDVEVAVQSIRLLFQCVMAYPDKFLEPFLNLDRLEEKLFRLLVCSSAARIRAETARQLEHLSLLSSCYLRFGEPCVRVLDVPSSDHSAAQVVTCQLHTRINYPHLLHFLLRTLCQARLPFYATHIGLQSANMQSLLANSSEYFRVRAFLLGQTPDSLLKRWFKTSHTTILQEEFSSFRNVIDVDANFSKNNRQLADCLLSGHLESARVLCAQAVACVISHSGCALSGMTTASSLSFDVHGKISCPTMYSGVDHRRVSVPTVLMEALTPVGTEYQHLESPTAVSDDEEAQSDESVSCKLRSSLEELVSPDSSFPISSKNALKVSSRCLHLAREFLYYLITECLFPAAAHLHQTHPSSLISSTVTSSLGAYLSSFRALEPMSLRTTTDMHMPNPDGSFRRPRINVQTSKLLENVGPLTRRTAFNFLIFVSRMDVYSLERLPPDLVWDVQPALTGRSESGFVGLRNGGATCYMNAVLQQLFMQPGLPEAVLAITDTDDLEEDNILLQTQRLFGHLLESQLEYYDPVGFWKSFRPWDTSEALNPHEQQDAFDFFQALIDQLDEELRKLRKEPFFQAIYQGIFLDSKFCDECEHRYDREEVFSAINLAVKAHDLQEALNQFFRGEVLDGDNSYYCERCHVKRRTVKRLSVHTLPPVLCLHLKRFDFDWDRQVPVKFSDHFTFPRQLDMGPYLSHSAQVMTCVVYRFQSGSGQSCKGTLLRFRLKIYSASNCYYSHLGTLPDGADSTQSKQWINPSVLPTTVQERSDPNGSTKIRPELGASGHPPCVRKIGSGSAFMQQQQHVYRLVGVVVHSGQANSGHYYAFIKDRGRGDRRSQKDSSRVPVGTVVANPSDTEVREKSVNVTSYQGLQSSQRNEPGNSPSHQESSTSCSRNRSSASTSFTDDPSAGWYRFNDTCVEPVELTDSVLEHECFGGSYKVTGNDGRSCERRTRYWSAYLLFYERVDLNHAAFRQTLLGGKASPNETWDQEASVVTPVVMEPRLRPEDGSPKHSRLRFTLNEPTENESSNMICMQKRKTSESTEPLGFPLQGNELGTTFESGCLMPRRVAQRIWAENWTFLRHRNVYSRDYFELIRGLCEGILEDGNSLRQEPQRGLMGTRLLAHFFFTSFICLHARSKAKISGALAEGQTMNMQALKDLSIQQNSEWMDLLVRLASTSPKACRWLMHYLSTNPMQPCLVYLLLAPKPGTRQQLANMLLTVLRVFYSFKETNILDGTLTVFINHLLGLVDSGIVAQHATEAGALFALLRGYTEMCSHSCLHLVNLKTTRRLLNYLMEPPQKIDRLDSQVSFYGASFNASAPTWADKLRSWTSAQQREMGNLYYILIYFILHTCFDEYRTINDSHLHRFPLQLLSRVSTRPQSELRHLFDLLSELLRLVDPLQKARIAAVVDGLIDCSHPHSDVPPMTDASEGKKEQWIPPWCPRPNADPALWAWDSAEIELSSAAITAAQLHGAASNDDSTGEDDHGRPLLPKGLLHLINNEAYQDPRRAYQCMKFIVQLSSETDAVTSYLSQFPQRWEPAVRWLENLMDYSEDTYEQHPNSSPPSRLIEKQTCLRRLGVDETDSGGLYMVISNQPIFLILAPEMTKSRQTPGLTDASNESDETHTGFLRTVSAQTTLREATRILGTMPRVPSTNTGLSAPLPNSRQSASAQVRLSAEPEEEEDEYDEDDHPQLFFKLSA</sequence>
<feature type="compositionally biased region" description="Polar residues" evidence="4">
    <location>
        <begin position="3260"/>
        <end position="3281"/>
    </location>
</feature>
<dbReference type="PROSITE" id="PS50235">
    <property type="entry name" value="USP_3"/>
    <property type="match status" value="1"/>
</dbReference>
<dbReference type="InterPro" id="IPR050164">
    <property type="entry name" value="Peptidase_C19"/>
</dbReference>
<feature type="region of interest" description="Disordered" evidence="4">
    <location>
        <begin position="1368"/>
        <end position="1408"/>
    </location>
</feature>
<dbReference type="PROSITE" id="PS00972">
    <property type="entry name" value="USP_1"/>
    <property type="match status" value="1"/>
</dbReference>
<keyword evidence="1" id="KW-0645">Protease</keyword>
<dbReference type="PANTHER" id="PTHR24006:SF943">
    <property type="entry name" value="UBIQUITIN CARBOXYL-TERMINAL HYDROLASE PUF"/>
    <property type="match status" value="1"/>
</dbReference>
<dbReference type="GO" id="GO:0005829">
    <property type="term" value="C:cytosol"/>
    <property type="evidence" value="ECO:0007669"/>
    <property type="project" value="TreeGrafter"/>
</dbReference>
<feature type="compositionally biased region" description="Polar residues" evidence="4">
    <location>
        <begin position="1242"/>
        <end position="1272"/>
    </location>
</feature>
<accession>G7YGY2</accession>
<gene>
    <name evidence="6" type="ORF">CLF_107619</name>
</gene>
<dbReference type="PANTHER" id="PTHR24006">
    <property type="entry name" value="UBIQUITIN CARBOXYL-TERMINAL HYDROLASE"/>
    <property type="match status" value="1"/>
</dbReference>
<keyword evidence="2" id="KW-0833">Ubl conjugation pathway</keyword>
<dbReference type="InterPro" id="IPR056850">
    <property type="entry name" value="ARM_UBP34_24_USP9X_Y"/>
</dbReference>
<feature type="region of interest" description="Disordered" evidence="4">
    <location>
        <begin position="1242"/>
        <end position="1273"/>
    </location>
</feature>
<dbReference type="SUPFAM" id="SSF54001">
    <property type="entry name" value="Cysteine proteinases"/>
    <property type="match status" value="1"/>
</dbReference>
<reference key="2">
    <citation type="submission" date="2011-10" db="EMBL/GenBank/DDBJ databases">
        <title>The genome and transcriptome sequence of Clonorchis sinensis provide insights into the carcinogenic liver fluke.</title>
        <authorList>
            <person name="Wang X."/>
            <person name="Huang Y."/>
            <person name="Chen W."/>
            <person name="Liu H."/>
            <person name="Guo L."/>
            <person name="Chen Y."/>
            <person name="Luo F."/>
            <person name="Zhou W."/>
            <person name="Sun J."/>
            <person name="Mao Q."/>
            <person name="Liang P."/>
            <person name="Zhou C."/>
            <person name="Tian Y."/>
            <person name="Men J."/>
            <person name="Lv X."/>
            <person name="Huang L."/>
            <person name="Zhou J."/>
            <person name="Hu Y."/>
            <person name="Li R."/>
            <person name="Zhang F."/>
            <person name="Lei H."/>
            <person name="Li X."/>
            <person name="Hu X."/>
            <person name="Liang C."/>
            <person name="Xu J."/>
            <person name="Wu Z."/>
            <person name="Yu X."/>
        </authorList>
    </citation>
    <scope>NUCLEOTIDE SEQUENCE</scope>
    <source>
        <strain>Henan</strain>
    </source>
</reference>
<feature type="compositionally biased region" description="Low complexity" evidence="4">
    <location>
        <begin position="2497"/>
        <end position="2511"/>
    </location>
</feature>
<evidence type="ECO:0000256" key="4">
    <source>
        <dbReference type="SAM" id="MobiDB-lite"/>
    </source>
</evidence>
<feature type="region of interest" description="Disordered" evidence="4">
    <location>
        <begin position="2438"/>
        <end position="2513"/>
    </location>
</feature>
<dbReference type="GO" id="GO:0016579">
    <property type="term" value="P:protein deubiquitination"/>
    <property type="evidence" value="ECO:0007669"/>
    <property type="project" value="InterPro"/>
</dbReference>
<evidence type="ECO:0000256" key="1">
    <source>
        <dbReference type="ARBA" id="ARBA00022670"/>
    </source>
</evidence>
<dbReference type="EMBL" id="DF143257">
    <property type="protein sequence ID" value="GAA52215.1"/>
    <property type="molecule type" value="Genomic_DNA"/>
</dbReference>
<feature type="region of interest" description="Disordered" evidence="4">
    <location>
        <begin position="2371"/>
        <end position="2394"/>
    </location>
</feature>
<name>G7YGY2_CLOSI</name>
<dbReference type="FunFam" id="3.90.70.10:FF:000022">
    <property type="entry name" value="Ubiquitin carboxyl-terminal hydrolase 24"/>
    <property type="match status" value="1"/>
</dbReference>
<evidence type="ECO:0000259" key="5">
    <source>
        <dbReference type="PROSITE" id="PS50235"/>
    </source>
</evidence>
<feature type="compositionally biased region" description="Acidic residues" evidence="4">
    <location>
        <begin position="3286"/>
        <end position="3298"/>
    </location>
</feature>
<keyword evidence="3 6" id="KW-0378">Hydrolase</keyword>
<feature type="region of interest" description="Disordered" evidence="4">
    <location>
        <begin position="650"/>
        <end position="672"/>
    </location>
</feature>
<reference evidence="6" key="1">
    <citation type="journal article" date="2011" name="Genome Biol.">
        <title>The draft genome of the carcinogenic human liver fluke Clonorchis sinensis.</title>
        <authorList>
            <person name="Wang X."/>
            <person name="Chen W."/>
            <person name="Huang Y."/>
            <person name="Sun J."/>
            <person name="Men J."/>
            <person name="Liu H."/>
            <person name="Luo F."/>
            <person name="Guo L."/>
            <person name="Lv X."/>
            <person name="Deng C."/>
            <person name="Zhou C."/>
            <person name="Fan Y."/>
            <person name="Li X."/>
            <person name="Huang L."/>
            <person name="Hu Y."/>
            <person name="Liang C."/>
            <person name="Hu X."/>
            <person name="Xu J."/>
            <person name="Yu X."/>
        </authorList>
    </citation>
    <scope>NUCLEOTIDE SEQUENCE [LARGE SCALE GENOMIC DNA]</scope>
    <source>
        <strain evidence="6">Henan</strain>
    </source>
</reference>
<evidence type="ECO:0000313" key="6">
    <source>
        <dbReference type="EMBL" id="GAA52215.1"/>
    </source>
</evidence>
<feature type="domain" description="USP" evidence="5">
    <location>
        <begin position="2076"/>
        <end position="2574"/>
    </location>
</feature>